<dbReference type="SUPFAM" id="SSF46894">
    <property type="entry name" value="C-terminal effector domain of the bipartite response regulators"/>
    <property type="match status" value="1"/>
</dbReference>
<dbReference type="EMBL" id="FODJ01000002">
    <property type="protein sequence ID" value="SEN88919.1"/>
    <property type="molecule type" value="Genomic_DNA"/>
</dbReference>
<evidence type="ECO:0000313" key="5">
    <source>
        <dbReference type="Proteomes" id="UP000199300"/>
    </source>
</evidence>
<keyword evidence="1" id="KW-0805">Transcription regulation</keyword>
<dbReference type="Gene3D" id="1.10.10.10">
    <property type="entry name" value="Winged helix-like DNA-binding domain superfamily/Winged helix DNA-binding domain"/>
    <property type="match status" value="1"/>
</dbReference>
<dbReference type="GO" id="GO:0003677">
    <property type="term" value="F:DNA binding"/>
    <property type="evidence" value="ECO:0007669"/>
    <property type="project" value="InterPro"/>
</dbReference>
<evidence type="ECO:0000259" key="3">
    <source>
        <dbReference type="SMART" id="SM00421"/>
    </source>
</evidence>
<evidence type="ECO:0000256" key="2">
    <source>
        <dbReference type="ARBA" id="ARBA00023163"/>
    </source>
</evidence>
<dbReference type="InterPro" id="IPR000792">
    <property type="entry name" value="Tscrpt_reg_LuxR_C"/>
</dbReference>
<reference evidence="4 5" key="1">
    <citation type="submission" date="2016-10" db="EMBL/GenBank/DDBJ databases">
        <authorList>
            <person name="de Groot N.N."/>
        </authorList>
    </citation>
    <scope>NUCLEOTIDE SEQUENCE [LARGE SCALE GENOMIC DNA]</scope>
    <source>
        <strain evidence="4 5">CGMCC 1.10434</strain>
    </source>
</reference>
<protein>
    <recommendedName>
        <fullName evidence="3">HTH luxR-type domain-containing protein</fullName>
    </recommendedName>
</protein>
<dbReference type="RefSeq" id="WP_091495421.1">
    <property type="nucleotide sequence ID" value="NZ_FODJ01000002.1"/>
</dbReference>
<dbReference type="AlphaFoldDB" id="A0A1H8K796"/>
<keyword evidence="5" id="KW-1185">Reference proteome</keyword>
<dbReference type="Pfam" id="PF00196">
    <property type="entry name" value="GerE"/>
    <property type="match status" value="1"/>
</dbReference>
<dbReference type="Proteomes" id="UP000199300">
    <property type="component" value="Unassembled WGS sequence"/>
</dbReference>
<dbReference type="PRINTS" id="PR00038">
    <property type="entry name" value="HTHLUXR"/>
</dbReference>
<proteinExistence type="predicted"/>
<dbReference type="OrthoDB" id="9789954at2"/>
<feature type="domain" description="HTH luxR-type" evidence="3">
    <location>
        <begin position="73"/>
        <end position="130"/>
    </location>
</feature>
<dbReference type="InterPro" id="IPR036388">
    <property type="entry name" value="WH-like_DNA-bd_sf"/>
</dbReference>
<dbReference type="STRING" id="872970.SAMN04488134_102200"/>
<organism evidence="4 5">
    <name type="scientific">Amphibacillus marinus</name>
    <dbReference type="NCBI Taxonomy" id="872970"/>
    <lineage>
        <taxon>Bacteria</taxon>
        <taxon>Bacillati</taxon>
        <taxon>Bacillota</taxon>
        <taxon>Bacilli</taxon>
        <taxon>Bacillales</taxon>
        <taxon>Bacillaceae</taxon>
        <taxon>Amphibacillus</taxon>
    </lineage>
</organism>
<dbReference type="GO" id="GO:0006355">
    <property type="term" value="P:regulation of DNA-templated transcription"/>
    <property type="evidence" value="ECO:0007669"/>
    <property type="project" value="InterPro"/>
</dbReference>
<dbReference type="InterPro" id="IPR018656">
    <property type="entry name" value="DUF2087"/>
</dbReference>
<name>A0A1H8K796_9BACI</name>
<gene>
    <name evidence="4" type="ORF">SAMN04488134_102200</name>
</gene>
<evidence type="ECO:0000313" key="4">
    <source>
        <dbReference type="EMBL" id="SEN88919.1"/>
    </source>
</evidence>
<dbReference type="SMART" id="SM00421">
    <property type="entry name" value="HTH_LUXR"/>
    <property type="match status" value="1"/>
</dbReference>
<sequence length="241" mass="28782">MKNEFDYKTIDYRNGFYKEDNTYYCIYCDQVNKEGQIYQIDDAFFTAERAIQIHVQQDHQSALTQLLTLDKRQTGLSDHQTQLLTLFSQGMSDKDIAKRLDLSVSTIRNHRFKFREKERQANIFLAIMDLVDTSDEFVPIHKGATMVDDRYAITEAEREKVISSYFDEQGRVNQFPSKEKRKLIILQEVIKKFDRTVNYHEREVNELLKTIFFDYVTVRRYLIEYGFMNRSKDGQSYWVHV</sequence>
<accession>A0A1H8K796</accession>
<evidence type="ECO:0000256" key="1">
    <source>
        <dbReference type="ARBA" id="ARBA00023015"/>
    </source>
</evidence>
<keyword evidence="2" id="KW-0804">Transcription</keyword>
<dbReference type="InterPro" id="IPR016032">
    <property type="entry name" value="Sig_transdc_resp-reg_C-effctor"/>
</dbReference>
<dbReference type="Pfam" id="PF09860">
    <property type="entry name" value="DUF2087"/>
    <property type="match status" value="1"/>
</dbReference>